<dbReference type="GO" id="GO:0005773">
    <property type="term" value="C:vacuole"/>
    <property type="evidence" value="ECO:0007669"/>
    <property type="project" value="GOC"/>
</dbReference>
<evidence type="ECO:0000313" key="3">
    <source>
        <dbReference type="EMBL" id="RUP47861.1"/>
    </source>
</evidence>
<protein>
    <recommendedName>
        <fullName evidence="2">Nitrogen regulatory protein areA GATA-like domain-containing protein</fullName>
    </recommendedName>
</protein>
<keyword evidence="4" id="KW-1185">Reference proteome</keyword>
<dbReference type="AlphaFoldDB" id="A0A433DAM0"/>
<comment type="caution">
    <text evidence="3">The sequence shown here is derived from an EMBL/GenBank/DDBJ whole genome shotgun (WGS) entry which is preliminary data.</text>
</comment>
<dbReference type="Proteomes" id="UP000268093">
    <property type="component" value="Unassembled WGS sequence"/>
</dbReference>
<gene>
    <name evidence="3" type="ORF">BC936DRAFT_145255</name>
</gene>
<dbReference type="InterPro" id="IPR052292">
    <property type="entry name" value="Glucose_repression_reg"/>
</dbReference>
<dbReference type="PANTHER" id="PTHR28051:SF1">
    <property type="entry name" value="PROTEIN MTL1-RELATED"/>
    <property type="match status" value="1"/>
</dbReference>
<organism evidence="3 4">
    <name type="scientific">Jimgerdemannia flammicorona</name>
    <dbReference type="NCBI Taxonomy" id="994334"/>
    <lineage>
        <taxon>Eukaryota</taxon>
        <taxon>Fungi</taxon>
        <taxon>Fungi incertae sedis</taxon>
        <taxon>Mucoromycota</taxon>
        <taxon>Mucoromycotina</taxon>
        <taxon>Endogonomycetes</taxon>
        <taxon>Endogonales</taxon>
        <taxon>Endogonaceae</taxon>
        <taxon>Jimgerdemannia</taxon>
    </lineage>
</organism>
<feature type="compositionally biased region" description="Low complexity" evidence="1">
    <location>
        <begin position="395"/>
        <end position="407"/>
    </location>
</feature>
<dbReference type="OrthoDB" id="5563539at2759"/>
<dbReference type="GO" id="GO:0007039">
    <property type="term" value="P:protein catabolic process in the vacuole"/>
    <property type="evidence" value="ECO:0007669"/>
    <property type="project" value="TreeGrafter"/>
</dbReference>
<feature type="domain" description="Nitrogen regulatory protein areA GATA-like" evidence="2">
    <location>
        <begin position="141"/>
        <end position="168"/>
    </location>
</feature>
<accession>A0A433DAM0</accession>
<evidence type="ECO:0000256" key="1">
    <source>
        <dbReference type="SAM" id="MobiDB-lite"/>
    </source>
</evidence>
<feature type="compositionally biased region" description="Polar residues" evidence="1">
    <location>
        <begin position="348"/>
        <end position="368"/>
    </location>
</feature>
<feature type="compositionally biased region" description="Basic and acidic residues" evidence="1">
    <location>
        <begin position="87"/>
        <end position="97"/>
    </location>
</feature>
<evidence type="ECO:0000313" key="4">
    <source>
        <dbReference type="Proteomes" id="UP000268093"/>
    </source>
</evidence>
<feature type="region of interest" description="Disordered" evidence="1">
    <location>
        <begin position="388"/>
        <end position="430"/>
    </location>
</feature>
<feature type="compositionally biased region" description="Polar residues" evidence="1">
    <location>
        <begin position="69"/>
        <end position="80"/>
    </location>
</feature>
<proteinExistence type="predicted"/>
<dbReference type="InterPro" id="IPR013860">
    <property type="entry name" value="AreA_GATA"/>
</dbReference>
<feature type="region of interest" description="Disordered" evidence="1">
    <location>
        <begin position="322"/>
        <end position="370"/>
    </location>
</feature>
<dbReference type="PANTHER" id="PTHR28051">
    <property type="entry name" value="PROTEIN MTL1-RELATED"/>
    <property type="match status" value="1"/>
</dbReference>
<feature type="region of interest" description="Disordered" evidence="1">
    <location>
        <begin position="56"/>
        <end position="97"/>
    </location>
</feature>
<sequence length="459" mass="50506">MAQAGFFFLRPASPGNPACLPISSPLCYLILDTQPLPLFSSTLIFTFPSLQQHSIHTPLNTHNHRPANMPSTQPIHASSGKSRHRSTHSDDDAEADHHLSRSYAEGVPQDMDSPKLSAVLGAGICVDYLSYNFDEMDLAASWKVMTKQKKDIVNGIRLENASWRTWWKKKNGLKTISPEMLNWLKDSDVTWLYGPLHTMPKKIDKYSEPKQASTFDKLGLMKANMGLKPALKKKSLSDILRSPSSGGLFKSPSDSSLQEEGLTASKDVINAHRQPTLRFNDSVEQCIAVSDEDDVEEESSDDDAIIMNICPKRTTSIVKLEPTRLKLSDSPRGGNRRRGQKSSRTARRSYSTEDVYSQSSSNWNSGTNMYDDDVDILQSTVAWGDDDDDEDYFFSPSSSASAASSAPSTPPDTPTENAAKGDPTDFHSSTGGLTGTAINIVTNVVHWASSLVFNSGVFY</sequence>
<dbReference type="EMBL" id="RBNI01004022">
    <property type="protein sequence ID" value="RUP47861.1"/>
    <property type="molecule type" value="Genomic_DNA"/>
</dbReference>
<evidence type="ECO:0000259" key="2">
    <source>
        <dbReference type="Pfam" id="PF08550"/>
    </source>
</evidence>
<dbReference type="GO" id="GO:0042149">
    <property type="term" value="P:cellular response to glucose starvation"/>
    <property type="evidence" value="ECO:0007669"/>
    <property type="project" value="TreeGrafter"/>
</dbReference>
<reference evidence="3 4" key="1">
    <citation type="journal article" date="2018" name="New Phytol.">
        <title>Phylogenomics of Endogonaceae and evolution of mycorrhizas within Mucoromycota.</title>
        <authorList>
            <person name="Chang Y."/>
            <person name="Desiro A."/>
            <person name="Na H."/>
            <person name="Sandor L."/>
            <person name="Lipzen A."/>
            <person name="Clum A."/>
            <person name="Barry K."/>
            <person name="Grigoriev I.V."/>
            <person name="Martin F.M."/>
            <person name="Stajich J.E."/>
            <person name="Smith M.E."/>
            <person name="Bonito G."/>
            <person name="Spatafora J.W."/>
        </authorList>
    </citation>
    <scope>NUCLEOTIDE SEQUENCE [LARGE SCALE GENOMIC DNA]</scope>
    <source>
        <strain evidence="3 4">GMNB39</strain>
    </source>
</reference>
<feature type="compositionally biased region" description="Basic residues" evidence="1">
    <location>
        <begin position="334"/>
        <end position="347"/>
    </location>
</feature>
<dbReference type="Pfam" id="PF08550">
    <property type="entry name" value="GATA_AreA"/>
    <property type="match status" value="1"/>
</dbReference>
<name>A0A433DAM0_9FUNG</name>